<keyword evidence="4 6" id="KW-1133">Transmembrane helix</keyword>
<name>A0A840UWD7_9BACT</name>
<feature type="transmembrane region" description="Helical" evidence="6">
    <location>
        <begin position="248"/>
        <end position="267"/>
    </location>
</feature>
<proteinExistence type="predicted"/>
<feature type="domain" description="EamA" evidence="7">
    <location>
        <begin position="11"/>
        <end position="141"/>
    </location>
</feature>
<evidence type="ECO:0000313" key="8">
    <source>
        <dbReference type="EMBL" id="MBB5349146.1"/>
    </source>
</evidence>
<evidence type="ECO:0000256" key="5">
    <source>
        <dbReference type="ARBA" id="ARBA00023136"/>
    </source>
</evidence>
<dbReference type="InterPro" id="IPR037185">
    <property type="entry name" value="EmrE-like"/>
</dbReference>
<dbReference type="PANTHER" id="PTHR32322:SF18">
    <property type="entry name" value="S-ADENOSYLMETHIONINE_S-ADENOSYLHOMOCYSTEINE TRANSPORTER"/>
    <property type="match status" value="1"/>
</dbReference>
<dbReference type="RefSeq" id="WP_183351957.1">
    <property type="nucleotide sequence ID" value="NZ_JACHEO010000020.1"/>
</dbReference>
<comment type="caution">
    <text evidence="8">The sequence shown here is derived from an EMBL/GenBank/DDBJ whole genome shotgun (WGS) entry which is preliminary data.</text>
</comment>
<feature type="transmembrane region" description="Helical" evidence="6">
    <location>
        <begin position="184"/>
        <end position="204"/>
    </location>
</feature>
<feature type="transmembrane region" description="Helical" evidence="6">
    <location>
        <begin position="126"/>
        <end position="142"/>
    </location>
</feature>
<dbReference type="AlphaFoldDB" id="A0A840UWD7"/>
<feature type="transmembrane region" description="Helical" evidence="6">
    <location>
        <begin position="98"/>
        <end position="119"/>
    </location>
</feature>
<evidence type="ECO:0000256" key="3">
    <source>
        <dbReference type="ARBA" id="ARBA00022692"/>
    </source>
</evidence>
<evidence type="ECO:0000256" key="2">
    <source>
        <dbReference type="ARBA" id="ARBA00022475"/>
    </source>
</evidence>
<protein>
    <submittedName>
        <fullName evidence="8">Drug/metabolite transporter (DMT)-like permease</fullName>
    </submittedName>
</protein>
<evidence type="ECO:0000256" key="6">
    <source>
        <dbReference type="SAM" id="Phobius"/>
    </source>
</evidence>
<dbReference type="InterPro" id="IPR050638">
    <property type="entry name" value="AA-Vitamin_Transporters"/>
</dbReference>
<evidence type="ECO:0000256" key="4">
    <source>
        <dbReference type="ARBA" id="ARBA00022989"/>
    </source>
</evidence>
<evidence type="ECO:0000313" key="9">
    <source>
        <dbReference type="Proteomes" id="UP000539642"/>
    </source>
</evidence>
<feature type="transmembrane region" description="Helical" evidence="6">
    <location>
        <begin position="154"/>
        <end position="172"/>
    </location>
</feature>
<comment type="subcellular location">
    <subcellularLocation>
        <location evidence="1">Cell membrane</location>
        <topology evidence="1">Multi-pass membrane protein</topology>
    </subcellularLocation>
</comment>
<feature type="transmembrane region" description="Helical" evidence="6">
    <location>
        <begin position="38"/>
        <end position="57"/>
    </location>
</feature>
<organism evidence="8 9">
    <name type="scientific">Desulfoprunum benzoelyticum</name>
    <dbReference type="NCBI Taxonomy" id="1506996"/>
    <lineage>
        <taxon>Bacteria</taxon>
        <taxon>Pseudomonadati</taxon>
        <taxon>Thermodesulfobacteriota</taxon>
        <taxon>Desulfobulbia</taxon>
        <taxon>Desulfobulbales</taxon>
        <taxon>Desulfobulbaceae</taxon>
        <taxon>Desulfoprunum</taxon>
    </lineage>
</organism>
<feature type="domain" description="EamA" evidence="7">
    <location>
        <begin position="155"/>
        <end position="288"/>
    </location>
</feature>
<sequence>MNEKSTGWLPVVCLVTAMVLWASSFIALKIAFRSYSPMIVIWGRMLVGSFCFLFLLPRLRQVRIRRQDLRFLVLMAVCEPCIYFIFEAKAMELTTASQAGMITAILPLLVAVGATIFLGERIARQTIVGFALAIAGAGLLSVSGETTVEAPNPLLGNFLEFLAMVSAMGYTISLKHLSSNYSPLFLTAIQSWVGAVFFSFFLLSPSTILPTTFVPLPAMAVFYLGSCVTIGAYFLYNFGVSQLPASQASAYINLIPVFTVIMGFLFLGETFTRLQVLASLLVFLGIYVSQKRPRPLA</sequence>
<keyword evidence="3 6" id="KW-0812">Transmembrane</keyword>
<feature type="transmembrane region" description="Helical" evidence="6">
    <location>
        <begin position="7"/>
        <end position="32"/>
    </location>
</feature>
<reference evidence="8 9" key="1">
    <citation type="submission" date="2020-08" db="EMBL/GenBank/DDBJ databases">
        <title>Genomic Encyclopedia of Type Strains, Phase IV (KMG-IV): sequencing the most valuable type-strain genomes for metagenomic binning, comparative biology and taxonomic classification.</title>
        <authorList>
            <person name="Goeker M."/>
        </authorList>
    </citation>
    <scope>NUCLEOTIDE SEQUENCE [LARGE SCALE GENOMIC DNA]</scope>
    <source>
        <strain evidence="8 9">DSM 28570</strain>
    </source>
</reference>
<evidence type="ECO:0000256" key="1">
    <source>
        <dbReference type="ARBA" id="ARBA00004651"/>
    </source>
</evidence>
<keyword evidence="2" id="KW-1003">Cell membrane</keyword>
<feature type="transmembrane region" description="Helical" evidence="6">
    <location>
        <begin position="273"/>
        <end position="289"/>
    </location>
</feature>
<keyword evidence="5 6" id="KW-0472">Membrane</keyword>
<dbReference type="GO" id="GO:0005886">
    <property type="term" value="C:plasma membrane"/>
    <property type="evidence" value="ECO:0007669"/>
    <property type="project" value="UniProtKB-SubCell"/>
</dbReference>
<keyword evidence="9" id="KW-1185">Reference proteome</keyword>
<dbReference type="Pfam" id="PF00892">
    <property type="entry name" value="EamA"/>
    <property type="match status" value="2"/>
</dbReference>
<dbReference type="EMBL" id="JACHEO010000020">
    <property type="protein sequence ID" value="MBB5349146.1"/>
    <property type="molecule type" value="Genomic_DNA"/>
</dbReference>
<dbReference type="SUPFAM" id="SSF103481">
    <property type="entry name" value="Multidrug resistance efflux transporter EmrE"/>
    <property type="match status" value="2"/>
</dbReference>
<accession>A0A840UWD7</accession>
<dbReference type="InterPro" id="IPR000620">
    <property type="entry name" value="EamA_dom"/>
</dbReference>
<evidence type="ECO:0000259" key="7">
    <source>
        <dbReference type="Pfam" id="PF00892"/>
    </source>
</evidence>
<gene>
    <name evidence="8" type="ORF">HNQ81_002897</name>
</gene>
<feature type="transmembrane region" description="Helical" evidence="6">
    <location>
        <begin position="216"/>
        <end position="236"/>
    </location>
</feature>
<dbReference type="Proteomes" id="UP000539642">
    <property type="component" value="Unassembled WGS sequence"/>
</dbReference>
<feature type="transmembrane region" description="Helical" evidence="6">
    <location>
        <begin position="69"/>
        <end position="86"/>
    </location>
</feature>
<dbReference type="PANTHER" id="PTHR32322">
    <property type="entry name" value="INNER MEMBRANE TRANSPORTER"/>
    <property type="match status" value="1"/>
</dbReference>